<dbReference type="Proteomes" id="UP000050471">
    <property type="component" value="Unassembled WGS sequence"/>
</dbReference>
<accession>A0A0P7I653</accession>
<evidence type="ECO:0000313" key="2">
    <source>
        <dbReference type="Proteomes" id="UP000050471"/>
    </source>
</evidence>
<comment type="caution">
    <text evidence="1">The sequence shown here is derived from an EMBL/GenBank/DDBJ whole genome shotgun (WGS) entry which is preliminary data.</text>
</comment>
<dbReference type="EMBL" id="LKBA01000001">
    <property type="protein sequence ID" value="KPN64775.1"/>
    <property type="molecule type" value="Genomic_DNA"/>
</dbReference>
<evidence type="ECO:0000313" key="1">
    <source>
        <dbReference type="EMBL" id="KPN64775.1"/>
    </source>
</evidence>
<dbReference type="AlphaFoldDB" id="A0A0P7I653"/>
<dbReference type="RefSeq" id="WP_055187254.1">
    <property type="nucleotide sequence ID" value="NZ_FPBS01000016.1"/>
</dbReference>
<sequence length="67" mass="7352">MNGQDQTTAAQEIAAAIAEASKKVSHNTSVQQSTERLLKATLEALPPPHRIEDTIELILEEDAQRDK</sequence>
<dbReference type="OrthoDB" id="7874174at2"/>
<proteinExistence type="predicted"/>
<organism evidence="1 2">
    <name type="scientific">Aliiroseovarius crassostreae</name>
    <dbReference type="NCBI Taxonomy" id="154981"/>
    <lineage>
        <taxon>Bacteria</taxon>
        <taxon>Pseudomonadati</taxon>
        <taxon>Pseudomonadota</taxon>
        <taxon>Alphaproteobacteria</taxon>
        <taxon>Rhodobacterales</taxon>
        <taxon>Paracoccaceae</taxon>
        <taxon>Aliiroseovarius</taxon>
    </lineage>
</organism>
<name>A0A0P7I653_9RHOB</name>
<dbReference type="STRING" id="154981.AKJ29_05925"/>
<gene>
    <name evidence="1" type="ORF">AKJ29_05925</name>
</gene>
<reference evidence="1 2" key="1">
    <citation type="submission" date="2015-09" db="EMBL/GenBank/DDBJ databases">
        <title>Draft genome sequence of Aliiroseovarius crassostreae CV919-312TSm, the causative agent of Roseovarius Oyster Disease (formerly Juvenile Oyster Disease).</title>
        <authorList>
            <person name="Kessner L."/>
            <person name="Spinard E."/>
            <person name="Nelson D."/>
        </authorList>
    </citation>
    <scope>NUCLEOTIDE SEQUENCE [LARGE SCALE GENOMIC DNA]</scope>
    <source>
        <strain evidence="1 2">CV919-312</strain>
    </source>
</reference>
<keyword evidence="2" id="KW-1185">Reference proteome</keyword>
<protein>
    <submittedName>
        <fullName evidence="1">Uncharacterized protein</fullName>
    </submittedName>
</protein>